<feature type="compositionally biased region" description="Polar residues" evidence="1">
    <location>
        <begin position="1"/>
        <end position="16"/>
    </location>
</feature>
<feature type="region of interest" description="Disordered" evidence="1">
    <location>
        <begin position="1"/>
        <end position="33"/>
    </location>
</feature>
<dbReference type="OrthoDB" id="202220at2759"/>
<gene>
    <name evidence="2" type="ORF">TrRE_jg11617</name>
</gene>
<name>A0A9W7CES1_9STRA</name>
<reference evidence="2" key="1">
    <citation type="submission" date="2022-07" db="EMBL/GenBank/DDBJ databases">
        <title>Genome analysis of Parmales, a sister group of diatoms, reveals the evolutionary specialization of diatoms from phago-mixotrophs to photoautotrophs.</title>
        <authorList>
            <person name="Ban H."/>
            <person name="Sato S."/>
            <person name="Yoshikawa S."/>
            <person name="Kazumasa Y."/>
            <person name="Nakamura Y."/>
            <person name="Ichinomiya M."/>
            <person name="Saitoh K."/>
            <person name="Sato N."/>
            <person name="Blanc-Mathieu R."/>
            <person name="Endo H."/>
            <person name="Kuwata A."/>
            <person name="Ogata H."/>
        </authorList>
    </citation>
    <scope>NUCLEOTIDE SEQUENCE</scope>
</reference>
<dbReference type="AlphaFoldDB" id="A0A9W7CES1"/>
<comment type="caution">
    <text evidence="2">The sequence shown here is derived from an EMBL/GenBank/DDBJ whole genome shotgun (WGS) entry which is preliminary data.</text>
</comment>
<feature type="region of interest" description="Disordered" evidence="1">
    <location>
        <begin position="311"/>
        <end position="380"/>
    </location>
</feature>
<accession>A0A9W7CES1</accession>
<dbReference type="EMBL" id="BRXZ01000026">
    <property type="protein sequence ID" value="GMI03329.1"/>
    <property type="molecule type" value="Genomic_DNA"/>
</dbReference>
<protein>
    <submittedName>
        <fullName evidence="2">Uncharacterized protein</fullName>
    </submittedName>
</protein>
<dbReference type="Proteomes" id="UP001165082">
    <property type="component" value="Unassembled WGS sequence"/>
</dbReference>
<evidence type="ECO:0000313" key="3">
    <source>
        <dbReference type="Proteomes" id="UP001165082"/>
    </source>
</evidence>
<sequence length="614" mass="67978">MARQLNVNLARPNTSAPEERTRSPALPEASPPRPLKVMTAECTITTDRQCSPCVAPTYSDDGLMCKQYLASFCKTAKAGHIPSPDRTTLITCPKNTFSIGADNTPTEAGLLSISVSVSAARSSFTSGSYSLCVSLCISSIKTIRAVITSPLSSPQAAEMYELMGDAYREMGERKMGRAANCYLLSLKEGGEGGEGRRREGDIERLLSNHRLLGTGEEFKFNCTGCGECCRTADNILLTPYDLFNMTRSENLGTDTKGLRGTDGRFGKAVKYMLKDDVPVCYLSPVNSGIGRCHFSYELVKVGGRVLSYKEGEEVRRKMEEEEEEYVPVTSDEYNLTEEEEMEAISGLEIGGDEDEDEEDKDEEEDDEDGGNGGGDEDEGYRAVEQPHESLPIPVMNSYSKPALGCMLGVSGMPSMCAAYPVANESVWGDFWHGRDEGEEKRLDELEYGEGRRGGGGGVEREKFVVVENEVCEGFFEEGRKKTEAYDVGGGGGKDEKESTVGDFLRSGTNLQAKEEEKAWFLALHKKATLVKIRDPDVRKAFVEHVARIWFNFDSLPTARNRPFKSWSRCKKILQECTDVIIEQTKKFGENEEEWRGGEGTAGRRYKELLKRLNL</sequence>
<organism evidence="2 3">
    <name type="scientific">Triparma retinervis</name>
    <dbReference type="NCBI Taxonomy" id="2557542"/>
    <lineage>
        <taxon>Eukaryota</taxon>
        <taxon>Sar</taxon>
        <taxon>Stramenopiles</taxon>
        <taxon>Ochrophyta</taxon>
        <taxon>Bolidophyceae</taxon>
        <taxon>Parmales</taxon>
        <taxon>Triparmaceae</taxon>
        <taxon>Triparma</taxon>
    </lineage>
</organism>
<evidence type="ECO:0000313" key="2">
    <source>
        <dbReference type="EMBL" id="GMI03329.1"/>
    </source>
</evidence>
<keyword evidence="3" id="KW-1185">Reference proteome</keyword>
<feature type="compositionally biased region" description="Acidic residues" evidence="1">
    <location>
        <begin position="350"/>
        <end position="378"/>
    </location>
</feature>
<evidence type="ECO:0000256" key="1">
    <source>
        <dbReference type="SAM" id="MobiDB-lite"/>
    </source>
</evidence>
<proteinExistence type="predicted"/>